<dbReference type="AlphaFoldDB" id="A0A1G2U5L1"/>
<accession>A0A1G2U5L1</accession>
<gene>
    <name evidence="1" type="ORF">A2920_00740</name>
</gene>
<dbReference type="InterPro" id="IPR027417">
    <property type="entry name" value="P-loop_NTPase"/>
</dbReference>
<dbReference type="Gene3D" id="3.40.50.300">
    <property type="entry name" value="P-loop containing nucleotide triphosphate hydrolases"/>
    <property type="match status" value="1"/>
</dbReference>
<dbReference type="EMBL" id="MHWD01000005">
    <property type="protein sequence ID" value="OHB04781.1"/>
    <property type="molecule type" value="Genomic_DNA"/>
</dbReference>
<name>A0A1G2U5L1_9BACT</name>
<comment type="caution">
    <text evidence="1">The sequence shown here is derived from an EMBL/GenBank/DDBJ whole genome shotgun (WGS) entry which is preliminary data.</text>
</comment>
<proteinExistence type="predicted"/>
<dbReference type="SUPFAM" id="SSF52540">
    <property type="entry name" value="P-loop containing nucleoside triphosphate hydrolases"/>
    <property type="match status" value="1"/>
</dbReference>
<protein>
    <submittedName>
        <fullName evidence="1">Uncharacterized protein</fullName>
    </submittedName>
</protein>
<sequence>MKVLITGIAGTGKSTIVNALKGRGVAAIDLHDVQDLFCWKNIKTGDLVEYSPVQSKEWFEENCRFCDIEKLKEILSQYDDVVAAGTTSEEQKEFILFFDKIILLQCDADTIVYRMKNRNNKSGYGKTKAEQEDNIKWQKEFDSLLISLGATPVDTSSNLDDVVDKIVELIKHT</sequence>
<dbReference type="Pfam" id="PF13238">
    <property type="entry name" value="AAA_18"/>
    <property type="match status" value="1"/>
</dbReference>
<evidence type="ECO:0000313" key="2">
    <source>
        <dbReference type="Proteomes" id="UP000179283"/>
    </source>
</evidence>
<dbReference type="Proteomes" id="UP000179283">
    <property type="component" value="Unassembled WGS sequence"/>
</dbReference>
<reference evidence="1 2" key="1">
    <citation type="journal article" date="2016" name="Nat. Commun.">
        <title>Thousands of microbial genomes shed light on interconnected biogeochemical processes in an aquifer system.</title>
        <authorList>
            <person name="Anantharaman K."/>
            <person name="Brown C.T."/>
            <person name="Hug L.A."/>
            <person name="Sharon I."/>
            <person name="Castelle C.J."/>
            <person name="Probst A.J."/>
            <person name="Thomas B.C."/>
            <person name="Singh A."/>
            <person name="Wilkins M.J."/>
            <person name="Karaoz U."/>
            <person name="Brodie E.L."/>
            <person name="Williams K.H."/>
            <person name="Hubbard S.S."/>
            <person name="Banfield J.F."/>
        </authorList>
    </citation>
    <scope>NUCLEOTIDE SEQUENCE [LARGE SCALE GENOMIC DNA]</scope>
</reference>
<evidence type="ECO:0000313" key="1">
    <source>
        <dbReference type="EMBL" id="OHB04781.1"/>
    </source>
</evidence>
<organism evidence="1 2">
    <name type="scientific">Candidatus Zambryskibacteria bacterium RIFCSPLOWO2_01_FULL_43_17</name>
    <dbReference type="NCBI Taxonomy" id="1802760"/>
    <lineage>
        <taxon>Bacteria</taxon>
        <taxon>Candidatus Zambryskiibacteriota</taxon>
    </lineage>
</organism>